<feature type="region of interest" description="Disordered" evidence="8">
    <location>
        <begin position="1179"/>
        <end position="1198"/>
    </location>
</feature>
<feature type="compositionally biased region" description="Low complexity" evidence="8">
    <location>
        <begin position="194"/>
        <end position="212"/>
    </location>
</feature>
<evidence type="ECO:0000259" key="9">
    <source>
        <dbReference type="Pfam" id="PF04762"/>
    </source>
</evidence>
<feature type="domain" description="ELP1 three-helical bundle" evidence="13">
    <location>
        <begin position="1089"/>
        <end position="1263"/>
    </location>
</feature>
<evidence type="ECO:0000313" key="15">
    <source>
        <dbReference type="Proteomes" id="UP001182556"/>
    </source>
</evidence>
<comment type="pathway">
    <text evidence="1">tRNA modification; 5-methoxycarbonylmethyl-2-thiouridine-tRNA biosynthesis.</text>
</comment>
<evidence type="ECO:0000256" key="4">
    <source>
        <dbReference type="ARBA" id="ARBA00022694"/>
    </source>
</evidence>
<evidence type="ECO:0000313" key="14">
    <source>
        <dbReference type="EMBL" id="KAK1922574.1"/>
    </source>
</evidence>
<comment type="similarity">
    <text evidence="2 6">Belongs to the ELP1/IKA1 family.</text>
</comment>
<organism evidence="14 15">
    <name type="scientific">Papiliotrema laurentii</name>
    <name type="common">Cryptococcus laurentii</name>
    <dbReference type="NCBI Taxonomy" id="5418"/>
    <lineage>
        <taxon>Eukaryota</taxon>
        <taxon>Fungi</taxon>
        <taxon>Dikarya</taxon>
        <taxon>Basidiomycota</taxon>
        <taxon>Agaricomycotina</taxon>
        <taxon>Tremellomycetes</taxon>
        <taxon>Tremellales</taxon>
        <taxon>Rhynchogastremaceae</taxon>
        <taxon>Papiliotrema</taxon>
    </lineage>
</organism>
<feature type="domain" description="ELP1 first N-terminal beta-propeller" evidence="9">
    <location>
        <begin position="74"/>
        <end position="390"/>
    </location>
</feature>
<dbReference type="GO" id="GO:0002926">
    <property type="term" value="P:tRNA wobble base 5-methoxycarbonylmethyl-2-thiouridinylation"/>
    <property type="evidence" value="ECO:0007669"/>
    <property type="project" value="TreeGrafter"/>
</dbReference>
<dbReference type="InterPro" id="IPR056166">
    <property type="entry name" value="TPR_ELP1"/>
</dbReference>
<name>A0AAD9FMX8_PAPLA</name>
<feature type="domain" description="ELP1 N-terminal second beta-propeller" evidence="10">
    <location>
        <begin position="610"/>
        <end position="689"/>
    </location>
</feature>
<accession>A0AAD9FMX8</accession>
<evidence type="ECO:0000256" key="8">
    <source>
        <dbReference type="SAM" id="MobiDB-lite"/>
    </source>
</evidence>
<dbReference type="Gene3D" id="2.130.10.10">
    <property type="entry name" value="YVTN repeat-like/Quinoprotein amine dehydrogenase"/>
    <property type="match status" value="1"/>
</dbReference>
<dbReference type="GO" id="GO:0005634">
    <property type="term" value="C:nucleus"/>
    <property type="evidence" value="ECO:0007669"/>
    <property type="project" value="UniProtKB-SubCell"/>
</dbReference>
<comment type="function">
    <text evidence="6">Component of the elongator complex which is required for multiple tRNA modifications, including mcm5U (5-methoxycarbonylmethyl uridine), mcm5s2U (5-methoxycarbonylmethyl-2-thiouridine), and ncm5U (5-carbamoylmethyl uridine). The elongator complex catalyzes formation of carboxymethyluridine in the wobble base at position 34 in tRNAs.</text>
</comment>
<comment type="caution">
    <text evidence="14">The sequence shown here is derived from an EMBL/GenBank/DDBJ whole genome shotgun (WGS) entry which is preliminary data.</text>
</comment>
<dbReference type="Pfam" id="PF23936">
    <property type="entry name" value="HB_ELP1"/>
    <property type="match status" value="1"/>
</dbReference>
<keyword evidence="6" id="KW-0539">Nucleus</keyword>
<evidence type="ECO:0000259" key="12">
    <source>
        <dbReference type="Pfam" id="PF23925"/>
    </source>
</evidence>
<dbReference type="PANTHER" id="PTHR12747">
    <property type="entry name" value="ELONGATOR COMPLEX PROTEIN 1"/>
    <property type="match status" value="1"/>
</dbReference>
<feature type="compositionally biased region" description="Basic residues" evidence="8">
    <location>
        <begin position="1186"/>
        <end position="1198"/>
    </location>
</feature>
<dbReference type="Pfam" id="PF23878">
    <property type="entry name" value="TPR_ELP1"/>
    <property type="match status" value="1"/>
</dbReference>
<keyword evidence="4" id="KW-0819">tRNA processing</keyword>
<feature type="domain" description="ELP1 TPR" evidence="11">
    <location>
        <begin position="918"/>
        <end position="1080"/>
    </location>
</feature>
<dbReference type="InterPro" id="IPR056164">
    <property type="entry name" value="Beta-prop_ELP1_1st"/>
</dbReference>
<dbReference type="InterPro" id="IPR056169">
    <property type="entry name" value="HB_ELP1"/>
</dbReference>
<dbReference type="Pfam" id="PF23797">
    <property type="entry name" value="Beta-prop_ELP1_2nd"/>
    <property type="match status" value="2"/>
</dbReference>
<evidence type="ECO:0000256" key="2">
    <source>
        <dbReference type="ARBA" id="ARBA00006086"/>
    </source>
</evidence>
<dbReference type="InterPro" id="IPR006849">
    <property type="entry name" value="Elp1"/>
</dbReference>
<protein>
    <recommendedName>
        <fullName evidence="5 6">Elongator complex protein 1</fullName>
    </recommendedName>
</protein>
<dbReference type="InterPro" id="IPR056165">
    <property type="entry name" value="Beta-prop_ELP1_2nd"/>
</dbReference>
<evidence type="ECO:0000256" key="5">
    <source>
        <dbReference type="ARBA" id="ARBA00029535"/>
    </source>
</evidence>
<evidence type="ECO:0000256" key="3">
    <source>
        <dbReference type="ARBA" id="ARBA00022490"/>
    </source>
</evidence>
<dbReference type="EMBL" id="JAODAN010000008">
    <property type="protein sequence ID" value="KAK1922574.1"/>
    <property type="molecule type" value="Genomic_DNA"/>
</dbReference>
<dbReference type="GO" id="GO:0033588">
    <property type="term" value="C:elongator holoenzyme complex"/>
    <property type="evidence" value="ECO:0007669"/>
    <property type="project" value="InterPro"/>
</dbReference>
<feature type="region of interest" description="Disordered" evidence="8">
    <location>
        <begin position="189"/>
        <end position="213"/>
    </location>
</feature>
<dbReference type="PIRSF" id="PIRSF017233">
    <property type="entry name" value="IKAP"/>
    <property type="match status" value="1"/>
</dbReference>
<feature type="domain" description="ELP1 alpha-solenoid" evidence="12">
    <location>
        <begin position="715"/>
        <end position="910"/>
    </location>
</feature>
<dbReference type="GO" id="GO:0000049">
    <property type="term" value="F:tRNA binding"/>
    <property type="evidence" value="ECO:0007669"/>
    <property type="project" value="TreeGrafter"/>
</dbReference>
<dbReference type="Pfam" id="PF23925">
    <property type="entry name" value="A-sol_ELP1"/>
    <property type="match status" value="1"/>
</dbReference>
<dbReference type="PANTHER" id="PTHR12747:SF0">
    <property type="entry name" value="ELONGATOR COMPLEX PROTEIN 1"/>
    <property type="match status" value="1"/>
</dbReference>
<keyword evidence="3 6" id="KW-0963">Cytoplasm</keyword>
<comment type="subcellular location">
    <subcellularLocation>
        <location evidence="6">Cytoplasm</location>
    </subcellularLocation>
    <subcellularLocation>
        <location evidence="6">Nucleus</location>
    </subcellularLocation>
</comment>
<reference evidence="14" key="1">
    <citation type="submission" date="2023-02" db="EMBL/GenBank/DDBJ databases">
        <title>Identification and recombinant expression of a fungal hydrolase from Papiliotrema laurentii that hydrolyzes apple cutin and clears colloidal polyester polyurethane.</title>
        <authorList>
            <consortium name="DOE Joint Genome Institute"/>
            <person name="Roman V.A."/>
            <person name="Bojanowski C."/>
            <person name="Crable B.R."/>
            <person name="Wagner D.N."/>
            <person name="Hung C.S."/>
            <person name="Nadeau L.J."/>
            <person name="Schratz L."/>
            <person name="Haridas S."/>
            <person name="Pangilinan J."/>
            <person name="Lipzen A."/>
            <person name="Na H."/>
            <person name="Yan M."/>
            <person name="Ng V."/>
            <person name="Grigoriev I.V."/>
            <person name="Spatafora J.W."/>
            <person name="Barlow D."/>
            <person name="Biffinger J."/>
            <person name="Kelley-Loughnane N."/>
            <person name="Varaljay V.A."/>
            <person name="Crookes-Goodson W.J."/>
        </authorList>
    </citation>
    <scope>NUCLEOTIDE SEQUENCE</scope>
    <source>
        <strain evidence="14">5307AH</strain>
    </source>
</reference>
<dbReference type="InterPro" id="IPR056167">
    <property type="entry name" value="A-sol_ELP1"/>
</dbReference>
<dbReference type="GO" id="GO:0005829">
    <property type="term" value="C:cytosol"/>
    <property type="evidence" value="ECO:0007669"/>
    <property type="project" value="TreeGrafter"/>
</dbReference>
<sequence>MRSLTPTLLYIQDYSTLGSASKVSGIAIDAETGCGYVAVERLQDGVEVDILLMDPRNASDFPEVIGTVSSPVAAPFSLPEYKSEVLDIHFFPDDRSLVVILAGGDIATVQLDSPGGASVEVVGSVDSGIKAAAWSPDDEQLILVTGEDNVVCMSRLFDIIHEEPLRTEDFGEDKFINVGWGSKSTQFHGSLGKAAARQPQPSSSSAPTSLSHPSDDGLPVITFRGDAAFFAISSLDAYPNSSLARRQVRIYNSAAGSAPTLSATSESLPGLEGGLTWRPSGNVISGLVRYGYEGGGAGAKGKWDVAMLERNGLRHGGFELRESLATWENGKVRGMSWNADSEVLAIWIERKDEDVVQLWTMKNYHYYLKQELFPHTPNSKRFRGFRWHPEQSLTLYLFGEHSVQARSFAWDTFASRLPVPEDTGSVAVIDGKRLLVTPFRTQNVPPPMSSYVIDLPSPPVNVACSATDDSLAVLFADGTVQVWDLNTKIPDPKSGSRLRGGGKVADPQLRWEAAVKPEGRFVAKQVAFGAGEVAALFWTDDVEGGAVVTARDGQPGQPRAVGGGVDRLIWADEAGWLVHEDGVLTPIEQNGVAVDICPSPLALTYASGLTFALSPSGKLLVTSLNTAGPHTLASSVTSFTLTQDFLIYTTSAHFSHYAPIVTLQRLLEGDDLQAWETEWETRRVERGALAVVACPSSMSLVLQMPRGNLETVYPRPLVLAVVRRDVMRGAYRDALITCRKHRLDLNILHDLDPANFMANLETLVDQVPEVDYLNLFVSSLSEADSSVELYQDLKRAAPSSSGSPEKVNGICDALRAVLEKRDLLKYTETILTTHVCKIPADYESGLKVLLHLQKEHPEVVEDAVKYIIFLSDVNQLYDVALGMYDFQLVLMVAQYSQKDPKEYLPFLRELKELDKWEQRFRIDDHLGRKESALRNLYQAGSSRFEDAASYLARFELYDEAFKLYAGDQERLPAIYDLYGDYLYDRRDFYESAIAYTMSKNPSKALKAYERAHAWRELFALAVQEKVEKAQIEEMVERVADYLSSRGRHLEAAQIYIEYTQDVTSAVQALSSGAEFAEAYRLCYMYDREDLIDSSILPGMDEAQEALVEVFEEMEGQLDKEVARLQALNKLRLEDPDTFYIVEHDPDLEGVDVATNATTQASAFTRYTVAPTTAFSQSTRITGQTNRSKHKASRKRAAGRKGTVDEYEYLLASLNRLITRVDEKSAEAVTLLRQLATAGDDQRDLAQALQGTIIAFRSKLRKAVDEAWVGRHEILDMVVGSGGMGLDGGAGLEKARELAKGSVADWKGLGVLVST</sequence>
<dbReference type="SUPFAM" id="SSF82171">
    <property type="entry name" value="DPP6 N-terminal domain-like"/>
    <property type="match status" value="1"/>
</dbReference>
<feature type="domain" description="ELP1 N-terminal second beta-propeller" evidence="10">
    <location>
        <begin position="428"/>
        <end position="507"/>
    </location>
</feature>
<gene>
    <name evidence="14" type="ORF">DB88DRAFT_541693</name>
</gene>
<dbReference type="InterPro" id="IPR015943">
    <property type="entry name" value="WD40/YVTN_repeat-like_dom_sf"/>
</dbReference>
<evidence type="ECO:0000259" key="10">
    <source>
        <dbReference type="Pfam" id="PF23797"/>
    </source>
</evidence>
<evidence type="ECO:0000259" key="11">
    <source>
        <dbReference type="Pfam" id="PF23878"/>
    </source>
</evidence>
<evidence type="ECO:0000256" key="1">
    <source>
        <dbReference type="ARBA" id="ARBA00005043"/>
    </source>
</evidence>
<dbReference type="Proteomes" id="UP001182556">
    <property type="component" value="Unassembled WGS sequence"/>
</dbReference>
<dbReference type="GO" id="GO:0003746">
    <property type="term" value="F:translation elongation factor activity"/>
    <property type="evidence" value="ECO:0007669"/>
    <property type="project" value="UniProtKB-KW"/>
</dbReference>
<dbReference type="Pfam" id="PF04762">
    <property type="entry name" value="Beta-prop_ELP1_1st"/>
    <property type="match status" value="1"/>
</dbReference>
<evidence type="ECO:0000259" key="13">
    <source>
        <dbReference type="Pfam" id="PF23936"/>
    </source>
</evidence>
<keyword evidence="14" id="KW-0648">Protein biosynthesis</keyword>
<keyword evidence="14" id="KW-0251">Elongation factor</keyword>
<keyword evidence="15" id="KW-1185">Reference proteome</keyword>
<proteinExistence type="inferred from homology"/>
<keyword evidence="7" id="KW-0175">Coiled coil</keyword>
<evidence type="ECO:0000256" key="7">
    <source>
        <dbReference type="SAM" id="Coils"/>
    </source>
</evidence>
<evidence type="ECO:0000256" key="6">
    <source>
        <dbReference type="PIRNR" id="PIRNR017233"/>
    </source>
</evidence>
<feature type="coiled-coil region" evidence="7">
    <location>
        <begin position="1099"/>
        <end position="1130"/>
    </location>
</feature>